<protein>
    <recommendedName>
        <fullName evidence="3">Membrane or secreted protein</fullName>
    </recommendedName>
</protein>
<evidence type="ECO:0000313" key="2">
    <source>
        <dbReference type="Proteomes" id="UP000736583"/>
    </source>
</evidence>
<keyword evidence="2" id="KW-1185">Reference proteome</keyword>
<proteinExistence type="predicted"/>
<sequence>MTKYIVMLVILAIGLIGYIAYSNSKKKNDTDYESIENNTPDGNCSVYCNEDFAKGEISCKACKVPQKNTKE</sequence>
<dbReference type="RefSeq" id="WP_032121655.1">
    <property type="nucleotide sequence ID" value="NZ_JAHLQL010000001.1"/>
</dbReference>
<comment type="caution">
    <text evidence="1">The sequence shown here is derived from an EMBL/GenBank/DDBJ whole genome shotgun (WGS) entry which is preliminary data.</text>
</comment>
<evidence type="ECO:0000313" key="1">
    <source>
        <dbReference type="EMBL" id="MBU5590728.1"/>
    </source>
</evidence>
<reference evidence="1 2" key="1">
    <citation type="submission" date="2021-06" db="EMBL/GenBank/DDBJ databases">
        <authorList>
            <person name="Sun Q."/>
            <person name="Li D."/>
        </authorList>
    </citation>
    <scope>NUCLEOTIDE SEQUENCE [LARGE SCALE GENOMIC DNA]</scope>
    <source>
        <strain evidence="1 2">MSJ-4</strain>
    </source>
</reference>
<dbReference type="Proteomes" id="UP000736583">
    <property type="component" value="Unassembled WGS sequence"/>
</dbReference>
<gene>
    <name evidence="1" type="ORF">KQI89_03045</name>
</gene>
<dbReference type="EMBL" id="JAHLQL010000001">
    <property type="protein sequence ID" value="MBU5590728.1"/>
    <property type="molecule type" value="Genomic_DNA"/>
</dbReference>
<accession>A0ABS6EWX3</accession>
<name>A0ABS6EWX3_9CLOT</name>
<evidence type="ECO:0008006" key="3">
    <source>
        <dbReference type="Google" id="ProtNLM"/>
    </source>
</evidence>
<organism evidence="1 2">
    <name type="scientific">Clostridium simiarum</name>
    <dbReference type="NCBI Taxonomy" id="2841506"/>
    <lineage>
        <taxon>Bacteria</taxon>
        <taxon>Bacillati</taxon>
        <taxon>Bacillota</taxon>
        <taxon>Clostridia</taxon>
        <taxon>Eubacteriales</taxon>
        <taxon>Clostridiaceae</taxon>
        <taxon>Clostridium</taxon>
    </lineage>
</organism>